<dbReference type="GO" id="GO:0019028">
    <property type="term" value="C:viral capsid"/>
    <property type="evidence" value="ECO:0007669"/>
    <property type="project" value="InterPro"/>
</dbReference>
<evidence type="ECO:0000313" key="1">
    <source>
        <dbReference type="EMBL" id="APG77002.1"/>
    </source>
</evidence>
<evidence type="ECO:0008006" key="2">
    <source>
        <dbReference type="Google" id="ProtNLM"/>
    </source>
</evidence>
<organism evidence="1">
    <name type="scientific">Beihai levi-like virus 23</name>
    <dbReference type="NCBI Taxonomy" id="1922409"/>
    <lineage>
        <taxon>Viruses</taxon>
        <taxon>Riboviria</taxon>
    </lineage>
</organism>
<proteinExistence type="predicted"/>
<dbReference type="SUPFAM" id="SSF55405">
    <property type="entry name" value="RNA bacteriophage capsid protein"/>
    <property type="match status" value="1"/>
</dbReference>
<sequence length="131" mass="14010">MPARTILTIDDGASTPVAHTYKPSGSQPGTAVLVESDGVPVGDKVITIDPKLASNGDRKVKLGNYQPVTVSETINGVARETLERRSSSVTTFTFAKDSTVQERANVVAILRNLLDDQAFVQKVLVDGEGIW</sequence>
<dbReference type="GO" id="GO:0005198">
    <property type="term" value="F:structural molecule activity"/>
    <property type="evidence" value="ECO:0007669"/>
    <property type="project" value="InterPro"/>
</dbReference>
<accession>A0A1L3KI31</accession>
<dbReference type="InterPro" id="IPR002703">
    <property type="entry name" value="Levivir_coat"/>
</dbReference>
<dbReference type="Pfam" id="PF01819">
    <property type="entry name" value="Levi_coat"/>
    <property type="match status" value="1"/>
</dbReference>
<protein>
    <recommendedName>
        <fullName evidence="2">Capsid protein</fullName>
    </recommendedName>
</protein>
<dbReference type="EMBL" id="KX883474">
    <property type="protein sequence ID" value="APG77002.1"/>
    <property type="molecule type" value="Genomic_RNA"/>
</dbReference>
<dbReference type="Gene3D" id="3.30.380.10">
    <property type="entry name" value="MS2 Viral Coat Protein"/>
    <property type="match status" value="1"/>
</dbReference>
<name>A0A1L3KI31_9VIRU</name>
<dbReference type="InterPro" id="IPR015954">
    <property type="entry name" value="Phage_RNA-type_capsid"/>
</dbReference>
<reference evidence="1" key="1">
    <citation type="journal article" date="2016" name="Nature">
        <title>Redefining the invertebrate RNA virosphere.</title>
        <authorList>
            <person name="Shi M."/>
            <person name="Lin X.D."/>
            <person name="Tian J.H."/>
            <person name="Chen L.J."/>
            <person name="Chen X."/>
            <person name="Li C.X."/>
            <person name="Qin X.C."/>
            <person name="Li J."/>
            <person name="Cao J.P."/>
            <person name="Eden J.S."/>
            <person name="Buchmann J."/>
            <person name="Wang W."/>
            <person name="Xu J."/>
            <person name="Holmes E.C."/>
            <person name="Zhang Y.Z."/>
        </authorList>
    </citation>
    <scope>NUCLEOTIDE SEQUENCE</scope>
    <source>
        <strain evidence="1">BHJP62133</strain>
    </source>
</reference>